<evidence type="ECO:0000256" key="2">
    <source>
        <dbReference type="ARBA" id="ARBA00004664"/>
    </source>
</evidence>
<dbReference type="HAMAP" id="MF_00135">
    <property type="entry name" value="PRAI"/>
    <property type="match status" value="1"/>
</dbReference>
<dbReference type="RefSeq" id="WP_105368326.1">
    <property type="nucleotide sequence ID" value="NZ_DAONOL010000051.1"/>
</dbReference>
<evidence type="ECO:0000256" key="3">
    <source>
        <dbReference type="ARBA" id="ARBA00007571"/>
    </source>
</evidence>
<dbReference type="InterPro" id="IPR013785">
    <property type="entry name" value="Aldolase_TIM"/>
</dbReference>
<comment type="catalytic activity">
    <reaction evidence="1 10">
        <text>N-(5-phospho-beta-D-ribosyl)anthranilate = 1-(2-carboxyphenylamino)-1-deoxy-D-ribulose 5-phosphate</text>
        <dbReference type="Rhea" id="RHEA:21540"/>
        <dbReference type="ChEBI" id="CHEBI:18277"/>
        <dbReference type="ChEBI" id="CHEBI:58613"/>
        <dbReference type="EC" id="5.3.1.24"/>
    </reaction>
</comment>
<comment type="caution">
    <text evidence="12">The sequence shown here is derived from an EMBL/GenBank/DDBJ whole genome shotgun (WGS) entry which is preliminary data.</text>
</comment>
<dbReference type="EC" id="5.3.1.24" evidence="4 10"/>
<reference evidence="12 13" key="1">
    <citation type="journal article" date="2018" name="Syst. Appl. Microbiol.">
        <title>Characterization and high-quality draft genome sequence of Herbivorax saccincola A7, an anaerobic, alkaliphilic, thermophilic, cellulolytic, and xylanolytic bacterium.</title>
        <authorList>
            <person name="Aikawa S."/>
            <person name="Baramee S."/>
            <person name="Sermsathanaswadi J."/>
            <person name="Thianheng P."/>
            <person name="Tachaapaikoon C."/>
            <person name="Shikata A."/>
            <person name="Waeonukul R."/>
            <person name="Pason P."/>
            <person name="Ratanakhanokchai K."/>
            <person name="Kosugi A."/>
        </authorList>
    </citation>
    <scope>NUCLEOTIDE SEQUENCE [LARGE SCALE GENOMIC DNA]</scope>
    <source>
        <strain evidence="12 13">A7</strain>
    </source>
</reference>
<gene>
    <name evidence="10" type="primary">trpF</name>
    <name evidence="12" type="ORF">B9R14_11910</name>
</gene>
<dbReference type="InterPro" id="IPR011060">
    <property type="entry name" value="RibuloseP-bd_barrel"/>
</dbReference>
<evidence type="ECO:0000256" key="1">
    <source>
        <dbReference type="ARBA" id="ARBA00001164"/>
    </source>
</evidence>
<dbReference type="GO" id="GO:0000162">
    <property type="term" value="P:L-tryptophan biosynthetic process"/>
    <property type="evidence" value="ECO:0007669"/>
    <property type="project" value="UniProtKB-UniRule"/>
</dbReference>
<evidence type="ECO:0000256" key="8">
    <source>
        <dbReference type="ARBA" id="ARBA00023141"/>
    </source>
</evidence>
<dbReference type="Gene3D" id="3.20.20.70">
    <property type="entry name" value="Aldolase class I"/>
    <property type="match status" value="1"/>
</dbReference>
<dbReference type="PANTHER" id="PTHR42894:SF1">
    <property type="entry name" value="N-(5'-PHOSPHORIBOSYL)ANTHRANILATE ISOMERASE"/>
    <property type="match status" value="1"/>
</dbReference>
<evidence type="ECO:0000256" key="6">
    <source>
        <dbReference type="ARBA" id="ARBA00022605"/>
    </source>
</evidence>
<evidence type="ECO:0000256" key="4">
    <source>
        <dbReference type="ARBA" id="ARBA00012572"/>
    </source>
</evidence>
<comment type="pathway">
    <text evidence="2 10">Amino-acid biosynthesis; L-tryptophan biosynthesis; L-tryptophan from chorismate: step 3/5.</text>
</comment>
<keyword evidence="8 10" id="KW-0057">Aromatic amino acid biosynthesis</keyword>
<evidence type="ECO:0000259" key="11">
    <source>
        <dbReference type="Pfam" id="PF00697"/>
    </source>
</evidence>
<protein>
    <recommendedName>
        <fullName evidence="5 10">N-(5'-phosphoribosyl)anthranilate isomerase</fullName>
        <shortName evidence="10">PRAI</shortName>
        <ecNumber evidence="4 10">5.3.1.24</ecNumber>
    </recommendedName>
</protein>
<dbReference type="InterPro" id="IPR001240">
    <property type="entry name" value="PRAI_dom"/>
</dbReference>
<evidence type="ECO:0000256" key="10">
    <source>
        <dbReference type="HAMAP-Rule" id="MF_00135"/>
    </source>
</evidence>
<comment type="similarity">
    <text evidence="3 10">Belongs to the TrpF family.</text>
</comment>
<dbReference type="EMBL" id="NEMB01000003">
    <property type="protein sequence ID" value="PQQ67381.1"/>
    <property type="molecule type" value="Genomic_DNA"/>
</dbReference>
<keyword evidence="7 10" id="KW-0822">Tryptophan biosynthesis</keyword>
<dbReference type="UniPathway" id="UPA00035">
    <property type="reaction ID" value="UER00042"/>
</dbReference>
<evidence type="ECO:0000256" key="7">
    <source>
        <dbReference type="ARBA" id="ARBA00022822"/>
    </source>
</evidence>
<dbReference type="GO" id="GO:0004640">
    <property type="term" value="F:phosphoribosylanthranilate isomerase activity"/>
    <property type="evidence" value="ECO:0007669"/>
    <property type="project" value="UniProtKB-UniRule"/>
</dbReference>
<keyword evidence="9 10" id="KW-0413">Isomerase</keyword>
<dbReference type="CDD" id="cd00405">
    <property type="entry name" value="PRAI"/>
    <property type="match status" value="1"/>
</dbReference>
<name>A0A2S8RC77_9FIRM</name>
<proteinExistence type="inferred from homology"/>
<dbReference type="FunFam" id="3.20.20.70:FF:000075">
    <property type="entry name" value="Tryptophan biosynthesis protein TRP1"/>
    <property type="match status" value="1"/>
</dbReference>
<dbReference type="Pfam" id="PF00697">
    <property type="entry name" value="PRAI"/>
    <property type="match status" value="1"/>
</dbReference>
<dbReference type="AlphaFoldDB" id="A0A2S8RC77"/>
<evidence type="ECO:0000313" key="13">
    <source>
        <dbReference type="Proteomes" id="UP000239720"/>
    </source>
</evidence>
<feature type="domain" description="N-(5'phosphoribosyl) anthranilate isomerase (PRAI)" evidence="11">
    <location>
        <begin position="4"/>
        <end position="203"/>
    </location>
</feature>
<dbReference type="InterPro" id="IPR044643">
    <property type="entry name" value="TrpF_fam"/>
</dbReference>
<dbReference type="Proteomes" id="UP000239720">
    <property type="component" value="Unassembled WGS sequence"/>
</dbReference>
<evidence type="ECO:0000256" key="9">
    <source>
        <dbReference type="ARBA" id="ARBA00023235"/>
    </source>
</evidence>
<dbReference type="OrthoDB" id="9786954at2"/>
<evidence type="ECO:0000313" key="12">
    <source>
        <dbReference type="EMBL" id="PQQ67381.1"/>
    </source>
</evidence>
<dbReference type="SUPFAM" id="SSF51366">
    <property type="entry name" value="Ribulose-phoshate binding barrel"/>
    <property type="match status" value="1"/>
</dbReference>
<sequence>MTKVKICGLKRKEDIEYVNKYLPDYIGFVFAESKRRVSVELAESLKKNLSPEIKTVGVFVNEDLESLLETIKRLSLDCVQIHGDESSMYIEALKEKLKGERKIEIWKAIRVKDGDSIEKMSEYNVDAFVLDAYIEGAYGGGGKTFDWELASKAKEYGKIILAGGLNIENVKEAIDKLAPFGVDVSSGVETSGYKDGDKIRDFIYKARS</sequence>
<keyword evidence="6 10" id="KW-0028">Amino-acid biosynthesis</keyword>
<organism evidence="12 13">
    <name type="scientific">Acetivibrio saccincola</name>
    <dbReference type="NCBI Taxonomy" id="1677857"/>
    <lineage>
        <taxon>Bacteria</taxon>
        <taxon>Bacillati</taxon>
        <taxon>Bacillota</taxon>
        <taxon>Clostridia</taxon>
        <taxon>Eubacteriales</taxon>
        <taxon>Oscillospiraceae</taxon>
        <taxon>Acetivibrio</taxon>
    </lineage>
</organism>
<accession>A0A2S8RC77</accession>
<dbReference type="PANTHER" id="PTHR42894">
    <property type="entry name" value="N-(5'-PHOSPHORIBOSYL)ANTHRANILATE ISOMERASE"/>
    <property type="match status" value="1"/>
</dbReference>
<evidence type="ECO:0000256" key="5">
    <source>
        <dbReference type="ARBA" id="ARBA00022272"/>
    </source>
</evidence>